<dbReference type="InterPro" id="IPR008915">
    <property type="entry name" value="Peptidase_M50"/>
</dbReference>
<sequence length="140" mass="15597">PFFVAIWMAIKEAFYFLWMIISALWGMLVNLFTNQPSEGGLVGPIGVAVITSKFAHLGFVYLLQFVALISLNLAIVNILPIPALDGGRLLFLLVEKIKGKPINQKTEALIHNVGFIVILLLLGFITIRDVFQLDKINNLF</sequence>
<feature type="transmembrane region" description="Helical" evidence="11">
    <location>
        <begin position="54"/>
        <end position="79"/>
    </location>
</feature>
<dbReference type="Proteomes" id="UP000228711">
    <property type="component" value="Unassembled WGS sequence"/>
</dbReference>
<dbReference type="PANTHER" id="PTHR42837">
    <property type="entry name" value="REGULATOR OF SIGMA-E PROTEASE RSEP"/>
    <property type="match status" value="1"/>
</dbReference>
<feature type="domain" description="Peptidase M50" evidence="12">
    <location>
        <begin position="9"/>
        <end position="121"/>
    </location>
</feature>
<evidence type="ECO:0000256" key="7">
    <source>
        <dbReference type="ARBA" id="ARBA00022833"/>
    </source>
</evidence>
<organism evidence="13 14">
    <name type="scientific">Candidatus Kerfeldbacteria bacterium CG08_land_8_20_14_0_20_42_7</name>
    <dbReference type="NCBI Taxonomy" id="2014245"/>
    <lineage>
        <taxon>Bacteria</taxon>
        <taxon>Candidatus Kerfeldiibacteriota</taxon>
    </lineage>
</organism>
<gene>
    <name evidence="13" type="ORF">COT25_01540</name>
</gene>
<dbReference type="GO" id="GO:0016020">
    <property type="term" value="C:membrane"/>
    <property type="evidence" value="ECO:0007669"/>
    <property type="project" value="UniProtKB-SubCell"/>
</dbReference>
<dbReference type="GO" id="GO:0004222">
    <property type="term" value="F:metalloendopeptidase activity"/>
    <property type="evidence" value="ECO:0007669"/>
    <property type="project" value="InterPro"/>
</dbReference>
<dbReference type="PANTHER" id="PTHR42837:SF2">
    <property type="entry name" value="MEMBRANE METALLOPROTEASE ARASP2, CHLOROPLASTIC-RELATED"/>
    <property type="match status" value="1"/>
</dbReference>
<evidence type="ECO:0000256" key="9">
    <source>
        <dbReference type="ARBA" id="ARBA00023049"/>
    </source>
</evidence>
<evidence type="ECO:0000256" key="5">
    <source>
        <dbReference type="ARBA" id="ARBA00022692"/>
    </source>
</evidence>
<evidence type="ECO:0000256" key="10">
    <source>
        <dbReference type="ARBA" id="ARBA00023136"/>
    </source>
</evidence>
<comment type="similarity">
    <text evidence="3">Belongs to the peptidase M50B family.</text>
</comment>
<dbReference type="EMBL" id="PEXV01000058">
    <property type="protein sequence ID" value="PIS41725.1"/>
    <property type="molecule type" value="Genomic_DNA"/>
</dbReference>
<comment type="subcellular location">
    <subcellularLocation>
        <location evidence="2">Membrane</location>
        <topology evidence="2">Multi-pass membrane protein</topology>
    </subcellularLocation>
</comment>
<feature type="transmembrane region" description="Helical" evidence="11">
    <location>
        <begin position="108"/>
        <end position="127"/>
    </location>
</feature>
<dbReference type="AlphaFoldDB" id="A0A2H0YTA3"/>
<evidence type="ECO:0000256" key="1">
    <source>
        <dbReference type="ARBA" id="ARBA00001947"/>
    </source>
</evidence>
<keyword evidence="5 11" id="KW-0812">Transmembrane</keyword>
<evidence type="ECO:0000259" key="12">
    <source>
        <dbReference type="Pfam" id="PF02163"/>
    </source>
</evidence>
<evidence type="ECO:0000256" key="2">
    <source>
        <dbReference type="ARBA" id="ARBA00004141"/>
    </source>
</evidence>
<evidence type="ECO:0000313" key="13">
    <source>
        <dbReference type="EMBL" id="PIS41725.1"/>
    </source>
</evidence>
<name>A0A2H0YTA3_9BACT</name>
<keyword evidence="9 13" id="KW-0482">Metalloprotease</keyword>
<evidence type="ECO:0000256" key="11">
    <source>
        <dbReference type="SAM" id="Phobius"/>
    </source>
</evidence>
<evidence type="ECO:0000256" key="8">
    <source>
        <dbReference type="ARBA" id="ARBA00022989"/>
    </source>
</evidence>
<keyword evidence="4 13" id="KW-0645">Protease</keyword>
<comment type="caution">
    <text evidence="13">The sequence shown here is derived from an EMBL/GenBank/DDBJ whole genome shotgun (WGS) entry which is preliminary data.</text>
</comment>
<evidence type="ECO:0000256" key="3">
    <source>
        <dbReference type="ARBA" id="ARBA00007931"/>
    </source>
</evidence>
<dbReference type="GO" id="GO:0006508">
    <property type="term" value="P:proteolysis"/>
    <property type="evidence" value="ECO:0007669"/>
    <property type="project" value="UniProtKB-KW"/>
</dbReference>
<comment type="cofactor">
    <cofactor evidence="1">
        <name>Zn(2+)</name>
        <dbReference type="ChEBI" id="CHEBI:29105"/>
    </cofactor>
</comment>
<evidence type="ECO:0000256" key="4">
    <source>
        <dbReference type="ARBA" id="ARBA00022670"/>
    </source>
</evidence>
<proteinExistence type="inferred from homology"/>
<accession>A0A2H0YTA3</accession>
<keyword evidence="8 11" id="KW-1133">Transmembrane helix</keyword>
<protein>
    <submittedName>
        <fullName evidence="13">RIP metalloprotease RseP</fullName>
    </submittedName>
</protein>
<keyword evidence="6" id="KW-0378">Hydrolase</keyword>
<dbReference type="Pfam" id="PF02163">
    <property type="entry name" value="Peptidase_M50"/>
    <property type="match status" value="1"/>
</dbReference>
<reference evidence="14" key="1">
    <citation type="submission" date="2017-09" db="EMBL/GenBank/DDBJ databases">
        <title>Depth-based differentiation of microbial function through sediment-hosted aquifers and enrichment of novel symbionts in the deep terrestrial subsurface.</title>
        <authorList>
            <person name="Probst A.J."/>
            <person name="Ladd B."/>
            <person name="Jarett J.K."/>
            <person name="Geller-Mcgrath D.E."/>
            <person name="Sieber C.M.K."/>
            <person name="Emerson J.B."/>
            <person name="Anantharaman K."/>
            <person name="Thomas B.C."/>
            <person name="Malmstrom R."/>
            <person name="Stieglmeier M."/>
            <person name="Klingl A."/>
            <person name="Woyke T."/>
            <person name="Ryan C.M."/>
            <person name="Banfield J.F."/>
        </authorList>
    </citation>
    <scope>NUCLEOTIDE SEQUENCE [LARGE SCALE GENOMIC DNA]</scope>
</reference>
<evidence type="ECO:0000313" key="14">
    <source>
        <dbReference type="Proteomes" id="UP000228711"/>
    </source>
</evidence>
<keyword evidence="10 11" id="KW-0472">Membrane</keyword>
<feature type="transmembrane region" description="Helical" evidence="11">
    <location>
        <begin position="13"/>
        <end position="33"/>
    </location>
</feature>
<dbReference type="InterPro" id="IPR004387">
    <property type="entry name" value="Pept_M50_Zn"/>
</dbReference>
<keyword evidence="7" id="KW-0862">Zinc</keyword>
<feature type="non-terminal residue" evidence="13">
    <location>
        <position position="1"/>
    </location>
</feature>
<evidence type="ECO:0000256" key="6">
    <source>
        <dbReference type="ARBA" id="ARBA00022801"/>
    </source>
</evidence>